<dbReference type="HOGENOM" id="CLU_177862_0_0_9"/>
<dbReference type="Proteomes" id="UP000006094">
    <property type="component" value="Chromosome"/>
</dbReference>
<organism evidence="3 4">
    <name type="scientific">Gottschalkia acidurici (strain ATCC 7906 / DSM 604 / BCRC 14475 / CIP 104303 / KCTC 5404 / NCIMB 10678 / 9a)</name>
    <name type="common">Clostridium acidurici</name>
    <dbReference type="NCBI Taxonomy" id="1128398"/>
    <lineage>
        <taxon>Bacteria</taxon>
        <taxon>Bacillati</taxon>
        <taxon>Bacillota</taxon>
        <taxon>Tissierellia</taxon>
        <taxon>Tissierellales</taxon>
        <taxon>Gottschalkiaceae</taxon>
        <taxon>Gottschalkia</taxon>
    </lineage>
</organism>
<evidence type="ECO:0000313" key="3">
    <source>
        <dbReference type="EMBL" id="AFS78499.1"/>
    </source>
</evidence>
<dbReference type="AlphaFoldDB" id="K0AZ12"/>
<dbReference type="STRING" id="1128398.Curi_c00330"/>
<dbReference type="eggNOG" id="ENOG5033JKN">
    <property type="taxonomic scope" value="Bacteria"/>
</dbReference>
<dbReference type="EMBL" id="CP003326">
    <property type="protein sequence ID" value="AFS78499.1"/>
    <property type="molecule type" value="Genomic_DNA"/>
</dbReference>
<keyword evidence="4" id="KW-1185">Reference proteome</keyword>
<evidence type="ECO:0000313" key="4">
    <source>
        <dbReference type="Proteomes" id="UP000006094"/>
    </source>
</evidence>
<reference evidence="3 4" key="1">
    <citation type="journal article" date="2012" name="PLoS ONE">
        <title>The purine-utilizing bacterium Clostridium acidurici 9a: a genome-guided metabolic reconsideration.</title>
        <authorList>
            <person name="Hartwich K."/>
            <person name="Poehlein A."/>
            <person name="Daniel R."/>
        </authorList>
    </citation>
    <scope>NUCLEOTIDE SEQUENCE [LARGE SCALE GENOMIC DNA]</scope>
    <source>
        <strain evidence="3">9a</strain>
        <strain evidence="4">ATCC 7906 / DSM 604 / BCRC 14475 / CIP 104303 / KCTC 5404 / NCIMB 10678 / 9a</strain>
    </source>
</reference>
<dbReference type="KEGG" id="cad:Curi_c14900"/>
<dbReference type="EMBL" id="CP003326">
    <property type="protein sequence ID" value="AFS77115.1"/>
    <property type="molecule type" value="Genomic_DNA"/>
</dbReference>
<proteinExistence type="predicted"/>
<accession>K0AZ12</accession>
<dbReference type="OrthoDB" id="1684531at2"/>
<dbReference type="KEGG" id="cad:Curi_c00330"/>
<name>K0AZ12_GOTA9</name>
<feature type="region of interest" description="Disordered" evidence="1">
    <location>
        <begin position="58"/>
        <end position="78"/>
    </location>
</feature>
<protein>
    <submittedName>
        <fullName evidence="2">Transposase</fullName>
    </submittedName>
</protein>
<dbReference type="RefSeq" id="WP_014966252.1">
    <property type="nucleotide sequence ID" value="NC_018664.1"/>
</dbReference>
<sequence length="104" mass="12116">MSGKKGMKHFGKTIINEVKQMVKDGKTHREIAEYFGLKDGLVINELLKRERRRERRIAEGIIPKPKGRPRKCDLSSDQNKDAEIRKLKMEVELLRSFLQIAGRK</sequence>
<evidence type="ECO:0000256" key="1">
    <source>
        <dbReference type="SAM" id="MobiDB-lite"/>
    </source>
</evidence>
<gene>
    <name evidence="2" type="ordered locus">Curi_c00330</name>
    <name evidence="3" type="ordered locus">Curi_c14900</name>
</gene>
<evidence type="ECO:0000313" key="2">
    <source>
        <dbReference type="EMBL" id="AFS77115.1"/>
    </source>
</evidence>